<evidence type="ECO:0000313" key="2">
    <source>
        <dbReference type="EMBL" id="CAF1597593.1"/>
    </source>
</evidence>
<comment type="caution">
    <text evidence="2">The sequence shown here is derived from an EMBL/GenBank/DDBJ whole genome shotgun (WGS) entry which is preliminary data.</text>
</comment>
<sequence length="47" mass="5813">MNERQFLFQDLPVERFCHIFKYLASHDLLNAFERLNRRFDIMLAQQP</sequence>
<dbReference type="InterPro" id="IPR036047">
    <property type="entry name" value="F-box-like_dom_sf"/>
</dbReference>
<evidence type="ECO:0000313" key="3">
    <source>
        <dbReference type="EMBL" id="CAF4864697.1"/>
    </source>
</evidence>
<gene>
    <name evidence="3" type="ORF">GIL414_LOCUS50067</name>
    <name evidence="2" type="ORF">KQP761_LOCUS21890</name>
</gene>
<dbReference type="SUPFAM" id="SSF81383">
    <property type="entry name" value="F-box domain"/>
    <property type="match status" value="1"/>
</dbReference>
<evidence type="ECO:0000313" key="4">
    <source>
        <dbReference type="Proteomes" id="UP000663834"/>
    </source>
</evidence>
<proteinExistence type="predicted"/>
<dbReference type="EMBL" id="CAJOBJ010165980">
    <property type="protein sequence ID" value="CAF4864697.1"/>
    <property type="molecule type" value="Genomic_DNA"/>
</dbReference>
<name>A0A816AMB9_9BILA</name>
<dbReference type="AlphaFoldDB" id="A0A816AMB9"/>
<feature type="domain" description="F-box" evidence="1">
    <location>
        <begin position="5"/>
        <end position="47"/>
    </location>
</feature>
<evidence type="ECO:0000259" key="1">
    <source>
        <dbReference type="PROSITE" id="PS50181"/>
    </source>
</evidence>
<protein>
    <recommendedName>
        <fullName evidence="1">F-box domain-containing protein</fullName>
    </recommendedName>
</protein>
<dbReference type="Proteomes" id="UP000681720">
    <property type="component" value="Unassembled WGS sequence"/>
</dbReference>
<feature type="non-terminal residue" evidence="2">
    <location>
        <position position="47"/>
    </location>
</feature>
<dbReference type="Proteomes" id="UP000663834">
    <property type="component" value="Unassembled WGS sequence"/>
</dbReference>
<reference evidence="2" key="1">
    <citation type="submission" date="2021-02" db="EMBL/GenBank/DDBJ databases">
        <authorList>
            <person name="Nowell W R."/>
        </authorList>
    </citation>
    <scope>NUCLEOTIDE SEQUENCE</scope>
</reference>
<accession>A0A816AMB9</accession>
<organism evidence="2 4">
    <name type="scientific">Rotaria magnacalcarata</name>
    <dbReference type="NCBI Taxonomy" id="392030"/>
    <lineage>
        <taxon>Eukaryota</taxon>
        <taxon>Metazoa</taxon>
        <taxon>Spiralia</taxon>
        <taxon>Gnathifera</taxon>
        <taxon>Rotifera</taxon>
        <taxon>Eurotatoria</taxon>
        <taxon>Bdelloidea</taxon>
        <taxon>Philodinida</taxon>
        <taxon>Philodinidae</taxon>
        <taxon>Rotaria</taxon>
    </lineage>
</organism>
<dbReference type="EMBL" id="CAJNOW010011429">
    <property type="protein sequence ID" value="CAF1597593.1"/>
    <property type="molecule type" value="Genomic_DNA"/>
</dbReference>
<dbReference type="PROSITE" id="PS50181">
    <property type="entry name" value="FBOX"/>
    <property type="match status" value="1"/>
</dbReference>
<dbReference type="InterPro" id="IPR001810">
    <property type="entry name" value="F-box_dom"/>
</dbReference>